<evidence type="ECO:0000313" key="1">
    <source>
        <dbReference type="EMBL" id="QRD04481.1"/>
    </source>
</evidence>
<protein>
    <submittedName>
        <fullName evidence="1">Uncharacterized protein</fullName>
    </submittedName>
</protein>
<sequence>MTITFIKHKGPCHFPPSLLTAIPQKQHVYKLTFQTQQEMPRYPYNPYGYYYDDEHYDDYYLDPYGRRVLRTPVVYQSSAPPIVIHNPTQPAVQVQYQNPAAPAQDINITIPHGDPFSHDDSVIEQYLAESQRARGLQPGLGDPRQDAEHIVEMMERAADGLPQRVGMMGREVAIQSAMRRFVGLGHNVPGFN</sequence>
<dbReference type="EMBL" id="CP069039">
    <property type="protein sequence ID" value="QRD04481.1"/>
    <property type="molecule type" value="Genomic_DNA"/>
</dbReference>
<accession>A0A7U2FJX2</accession>
<reference evidence="2" key="1">
    <citation type="journal article" date="2021" name="BMC Genomics">
        <title>Chromosome-level genome assembly and manually-curated proteome of model necrotroph Parastagonospora nodorum Sn15 reveals a genome-wide trove of candidate effector homologs, and redundancy of virulence-related functions within an accessory chromosome.</title>
        <authorList>
            <person name="Bertazzoni S."/>
            <person name="Jones D.A.B."/>
            <person name="Phan H.T."/>
            <person name="Tan K.-C."/>
            <person name="Hane J.K."/>
        </authorList>
    </citation>
    <scope>NUCLEOTIDE SEQUENCE [LARGE SCALE GENOMIC DNA]</scope>
    <source>
        <strain evidence="2">SN15 / ATCC MYA-4574 / FGSC 10173)</strain>
    </source>
</reference>
<proteinExistence type="predicted"/>
<dbReference type="VEuPathDB" id="FungiDB:JI435_104350"/>
<dbReference type="AlphaFoldDB" id="A0A7U2FJX2"/>
<gene>
    <name evidence="1" type="ORF">JI435_104350</name>
</gene>
<name>A0A7U2FJX2_PHANO</name>
<organism evidence="1 2">
    <name type="scientific">Phaeosphaeria nodorum (strain SN15 / ATCC MYA-4574 / FGSC 10173)</name>
    <name type="common">Glume blotch fungus</name>
    <name type="synonym">Parastagonospora nodorum</name>
    <dbReference type="NCBI Taxonomy" id="321614"/>
    <lineage>
        <taxon>Eukaryota</taxon>
        <taxon>Fungi</taxon>
        <taxon>Dikarya</taxon>
        <taxon>Ascomycota</taxon>
        <taxon>Pezizomycotina</taxon>
        <taxon>Dothideomycetes</taxon>
        <taxon>Pleosporomycetidae</taxon>
        <taxon>Pleosporales</taxon>
        <taxon>Pleosporineae</taxon>
        <taxon>Phaeosphaeriaceae</taxon>
        <taxon>Parastagonospora</taxon>
    </lineage>
</organism>
<dbReference type="Proteomes" id="UP000663193">
    <property type="component" value="Chromosome 17"/>
</dbReference>
<evidence type="ECO:0000313" key="2">
    <source>
        <dbReference type="Proteomes" id="UP000663193"/>
    </source>
</evidence>
<keyword evidence="2" id="KW-1185">Reference proteome</keyword>